<dbReference type="HOGENOM" id="CLU_2386651_0_0_1"/>
<name>A0A014PM78_9HYPO</name>
<accession>A0A014PM78</accession>
<dbReference type="EMBL" id="JELW01000032">
    <property type="protein sequence ID" value="EXU97847.1"/>
    <property type="molecule type" value="Genomic_DNA"/>
</dbReference>
<gene>
    <name evidence="1" type="ORF">X797_009035</name>
</gene>
<dbReference type="Proteomes" id="UP000030151">
    <property type="component" value="Unassembled WGS sequence"/>
</dbReference>
<protein>
    <submittedName>
        <fullName evidence="1">Uncharacterized protein</fullName>
    </submittedName>
</protein>
<proteinExistence type="predicted"/>
<dbReference type="AlphaFoldDB" id="A0A014PM78"/>
<reference evidence="1 2" key="1">
    <citation type="submission" date="2014-02" db="EMBL/GenBank/DDBJ databases">
        <title>The genome sequence of the entomopathogenic fungus Metarhizium robertsii ARSEF 2575.</title>
        <authorList>
            <person name="Giuliano Garisto Donzelli B."/>
            <person name="Roe B.A."/>
            <person name="Macmil S.L."/>
            <person name="Krasnoff S.B."/>
            <person name="Gibson D.M."/>
        </authorList>
    </citation>
    <scope>NUCLEOTIDE SEQUENCE [LARGE SCALE GENOMIC DNA]</scope>
    <source>
        <strain evidence="1 2">ARSEF 2575</strain>
    </source>
</reference>
<evidence type="ECO:0000313" key="1">
    <source>
        <dbReference type="EMBL" id="EXU97847.1"/>
    </source>
</evidence>
<comment type="caution">
    <text evidence="1">The sequence shown here is derived from an EMBL/GenBank/DDBJ whole genome shotgun (WGS) entry which is preliminary data.</text>
</comment>
<evidence type="ECO:0000313" key="2">
    <source>
        <dbReference type="Proteomes" id="UP000030151"/>
    </source>
</evidence>
<sequence length="94" mass="10170">MEMSAIIIPPVNLGLTGNRTQQVARKQMGSRTDCALFRPRSHANARLQSTKTHLYESIPLAIIIFEGFETGGLVHPLSPDIGAAARADIELDAT</sequence>
<organism evidence="1 2">
    <name type="scientific">Metarhizium robertsii</name>
    <dbReference type="NCBI Taxonomy" id="568076"/>
    <lineage>
        <taxon>Eukaryota</taxon>
        <taxon>Fungi</taxon>
        <taxon>Dikarya</taxon>
        <taxon>Ascomycota</taxon>
        <taxon>Pezizomycotina</taxon>
        <taxon>Sordariomycetes</taxon>
        <taxon>Hypocreomycetidae</taxon>
        <taxon>Hypocreales</taxon>
        <taxon>Clavicipitaceae</taxon>
        <taxon>Metarhizium</taxon>
    </lineage>
</organism>